<dbReference type="AlphaFoldDB" id="A0A7I4YIS5"/>
<feature type="coiled-coil region" evidence="1">
    <location>
        <begin position="250"/>
        <end position="294"/>
    </location>
</feature>
<reference evidence="4" key="1">
    <citation type="submission" date="2020-12" db="UniProtKB">
        <authorList>
            <consortium name="WormBaseParasite"/>
        </authorList>
    </citation>
    <scope>IDENTIFICATION</scope>
    <source>
        <strain evidence="4">MHco3</strain>
    </source>
</reference>
<dbReference type="OMA" id="IKLECVE"/>
<accession>A0A7I4YIS5</accession>
<keyword evidence="3" id="KW-1185">Reference proteome</keyword>
<organism evidence="3 4">
    <name type="scientific">Haemonchus contortus</name>
    <name type="common">Barber pole worm</name>
    <dbReference type="NCBI Taxonomy" id="6289"/>
    <lineage>
        <taxon>Eukaryota</taxon>
        <taxon>Metazoa</taxon>
        <taxon>Ecdysozoa</taxon>
        <taxon>Nematoda</taxon>
        <taxon>Chromadorea</taxon>
        <taxon>Rhabditida</taxon>
        <taxon>Rhabditina</taxon>
        <taxon>Rhabditomorpha</taxon>
        <taxon>Strongyloidea</taxon>
        <taxon>Trichostrongylidae</taxon>
        <taxon>Haemonchus</taxon>
    </lineage>
</organism>
<dbReference type="WBParaSite" id="HCON_00105490-00001">
    <property type="protein sequence ID" value="HCON_00105490-00001"/>
    <property type="gene ID" value="HCON_00105490"/>
</dbReference>
<proteinExistence type="predicted"/>
<evidence type="ECO:0000313" key="3">
    <source>
        <dbReference type="Proteomes" id="UP000025227"/>
    </source>
</evidence>
<name>A0A7I4YIS5_HAECO</name>
<sequence>MAKKKSGASKGNLGIQSLDSEFEEVQKCCEDNMNRVRDSDQLIKENLSLRVQVLRLQCERRLIEEKSPNNIAAARATLAKITDLERQLEACGCVVLSSQVDEKQSNGGSRISLSGCPIKLECVEEFEESAAQNGKGAQRNGSPEEPPVNVVELSGTQNVSERLKLVKKSTKRSKAKKSKGGPEAKPCGTDELSERVEVRCAHEFPTVIGIRSPTLRSRLSRPCESPYCHNKNEIREKGLIDVEHQDDSRRKRLRQEEDALERERELLRLDRLRLEEERRRIQQQRQELAEALNAHGNHKQYSSLTRALERCRSVSPNRRSPRDSDPFRQPFFDENNPKRYCGNRHSVVSDMLEISSSKRFHELCGRDHYHYELPCDCCDCYWERHTVRRTPLFGTSRSAYEFGPNSNEAVESRWKHSGIGEKTRVELGHGFTDHIY</sequence>
<keyword evidence="1" id="KW-0175">Coiled coil</keyword>
<evidence type="ECO:0000256" key="2">
    <source>
        <dbReference type="SAM" id="MobiDB-lite"/>
    </source>
</evidence>
<feature type="region of interest" description="Disordered" evidence="2">
    <location>
        <begin position="312"/>
        <end position="331"/>
    </location>
</feature>
<dbReference type="Proteomes" id="UP000025227">
    <property type="component" value="Unplaced"/>
</dbReference>
<feature type="compositionally biased region" description="Basic residues" evidence="2">
    <location>
        <begin position="165"/>
        <end position="179"/>
    </location>
</feature>
<protein>
    <submittedName>
        <fullName evidence="4">Coiled-coil domain-containing protein 9</fullName>
    </submittedName>
</protein>
<feature type="region of interest" description="Disordered" evidence="2">
    <location>
        <begin position="131"/>
        <end position="189"/>
    </location>
</feature>
<dbReference type="OrthoDB" id="10395041at2759"/>
<evidence type="ECO:0000256" key="1">
    <source>
        <dbReference type="SAM" id="Coils"/>
    </source>
</evidence>
<evidence type="ECO:0000313" key="4">
    <source>
        <dbReference type="WBParaSite" id="HCON_00105490-00001"/>
    </source>
</evidence>